<name>A0A7C1JM17_9CHLR</name>
<dbReference type="Gene3D" id="1.10.10.10">
    <property type="entry name" value="Winged helix-like DNA-binding domain superfamily/Winged helix DNA-binding domain"/>
    <property type="match status" value="1"/>
</dbReference>
<dbReference type="PROSITE" id="PS51194">
    <property type="entry name" value="HELICASE_CTER"/>
    <property type="match status" value="1"/>
</dbReference>
<dbReference type="Pfam" id="PF16124">
    <property type="entry name" value="RecQ_Zn_bind"/>
    <property type="match status" value="1"/>
</dbReference>
<evidence type="ECO:0000256" key="12">
    <source>
        <dbReference type="ARBA" id="ARBA00044535"/>
    </source>
</evidence>
<keyword evidence="3" id="KW-0479">Metal-binding</keyword>
<dbReference type="GO" id="GO:0006310">
    <property type="term" value="P:DNA recombination"/>
    <property type="evidence" value="ECO:0007669"/>
    <property type="project" value="InterPro"/>
</dbReference>
<dbReference type="PROSITE" id="PS51192">
    <property type="entry name" value="HELICASE_ATP_BIND_1"/>
    <property type="match status" value="1"/>
</dbReference>
<dbReference type="InterPro" id="IPR002121">
    <property type="entry name" value="HRDC_dom"/>
</dbReference>
<dbReference type="GO" id="GO:0030894">
    <property type="term" value="C:replisome"/>
    <property type="evidence" value="ECO:0007669"/>
    <property type="project" value="TreeGrafter"/>
</dbReference>
<dbReference type="GO" id="GO:0005524">
    <property type="term" value="F:ATP binding"/>
    <property type="evidence" value="ECO:0007669"/>
    <property type="project" value="UniProtKB-KW"/>
</dbReference>
<dbReference type="CDD" id="cd17920">
    <property type="entry name" value="DEXHc_RecQ"/>
    <property type="match status" value="1"/>
</dbReference>
<dbReference type="NCBIfam" id="TIGR00614">
    <property type="entry name" value="recQ_fam"/>
    <property type="match status" value="1"/>
</dbReference>
<dbReference type="InterPro" id="IPR011990">
    <property type="entry name" value="TPR-like_helical_dom_sf"/>
</dbReference>
<evidence type="ECO:0000259" key="17">
    <source>
        <dbReference type="PROSITE" id="PS51194"/>
    </source>
</evidence>
<dbReference type="Gene3D" id="1.10.150.80">
    <property type="entry name" value="HRDC domain"/>
    <property type="match status" value="2"/>
</dbReference>
<dbReference type="Pfam" id="PF00570">
    <property type="entry name" value="HRDC"/>
    <property type="match status" value="2"/>
</dbReference>
<dbReference type="SMART" id="SM00487">
    <property type="entry name" value="DEXDc"/>
    <property type="match status" value="1"/>
</dbReference>
<dbReference type="InterPro" id="IPR004589">
    <property type="entry name" value="DNA_helicase_ATP-dep_RecQ"/>
</dbReference>
<comment type="caution">
    <text evidence="18">The sequence shown here is derived from an EMBL/GenBank/DDBJ whole genome shotgun (WGS) entry which is preliminary data.</text>
</comment>
<dbReference type="GO" id="GO:0046872">
    <property type="term" value="F:metal ion binding"/>
    <property type="evidence" value="ECO:0007669"/>
    <property type="project" value="UniProtKB-KW"/>
</dbReference>
<evidence type="ECO:0000256" key="10">
    <source>
        <dbReference type="ARBA" id="ARBA00034617"/>
    </source>
</evidence>
<dbReference type="GO" id="GO:0009378">
    <property type="term" value="F:four-way junction helicase activity"/>
    <property type="evidence" value="ECO:0007669"/>
    <property type="project" value="TreeGrafter"/>
</dbReference>
<comment type="cofactor">
    <cofactor evidence="1">
        <name>Mg(2+)</name>
        <dbReference type="ChEBI" id="CHEBI:18420"/>
    </cofactor>
</comment>
<accession>A0A7C1JM17</accession>
<dbReference type="InterPro" id="IPR010997">
    <property type="entry name" value="HRDC-like_sf"/>
</dbReference>
<dbReference type="PANTHER" id="PTHR13710">
    <property type="entry name" value="DNA HELICASE RECQ FAMILY MEMBER"/>
    <property type="match status" value="1"/>
</dbReference>
<evidence type="ECO:0000313" key="18">
    <source>
        <dbReference type="EMBL" id="HDX32966.1"/>
    </source>
</evidence>
<organism evidence="18">
    <name type="scientific">Caldilinea aerophila</name>
    <dbReference type="NCBI Taxonomy" id="133453"/>
    <lineage>
        <taxon>Bacteria</taxon>
        <taxon>Bacillati</taxon>
        <taxon>Chloroflexota</taxon>
        <taxon>Caldilineae</taxon>
        <taxon>Caldilineales</taxon>
        <taxon>Caldilineaceae</taxon>
        <taxon>Caldilinea</taxon>
    </lineage>
</organism>
<comment type="similarity">
    <text evidence="2">Belongs to the helicase family. RecQ subfamily.</text>
</comment>
<evidence type="ECO:0000256" key="3">
    <source>
        <dbReference type="ARBA" id="ARBA00022723"/>
    </source>
</evidence>
<evidence type="ECO:0000256" key="11">
    <source>
        <dbReference type="ARBA" id="ARBA00034808"/>
    </source>
</evidence>
<dbReference type="EC" id="5.6.2.4" evidence="11"/>
<dbReference type="GO" id="GO:0003677">
    <property type="term" value="F:DNA binding"/>
    <property type="evidence" value="ECO:0007669"/>
    <property type="project" value="UniProtKB-KW"/>
</dbReference>
<dbReference type="InterPro" id="IPR011545">
    <property type="entry name" value="DEAD/DEAH_box_helicase_dom"/>
</dbReference>
<dbReference type="Pfam" id="PF00271">
    <property type="entry name" value="Helicase_C"/>
    <property type="match status" value="1"/>
</dbReference>
<dbReference type="GO" id="GO:0006281">
    <property type="term" value="P:DNA repair"/>
    <property type="evidence" value="ECO:0007669"/>
    <property type="project" value="TreeGrafter"/>
</dbReference>
<keyword evidence="9" id="KW-0413">Isomerase</keyword>
<dbReference type="InterPro" id="IPR014001">
    <property type="entry name" value="Helicase_ATP-bd"/>
</dbReference>
<gene>
    <name evidence="18" type="ORF">ENQ20_15985</name>
</gene>
<dbReference type="InterPro" id="IPR032284">
    <property type="entry name" value="RecQ_Zn-bd"/>
</dbReference>
<dbReference type="CDD" id="cd18794">
    <property type="entry name" value="SF2_C_RecQ"/>
    <property type="match status" value="1"/>
</dbReference>
<dbReference type="Gene3D" id="1.25.40.10">
    <property type="entry name" value="Tetratricopeptide repeat domain"/>
    <property type="match status" value="1"/>
</dbReference>
<dbReference type="Pfam" id="PF00270">
    <property type="entry name" value="DEAD"/>
    <property type="match status" value="1"/>
</dbReference>
<dbReference type="GO" id="GO:0043590">
    <property type="term" value="C:bacterial nucleoid"/>
    <property type="evidence" value="ECO:0007669"/>
    <property type="project" value="TreeGrafter"/>
</dbReference>
<feature type="domain" description="HRDC" evidence="15">
    <location>
        <begin position="993"/>
        <end position="1073"/>
    </location>
</feature>
<keyword evidence="4" id="KW-0547">Nucleotide-binding</keyword>
<feature type="region of interest" description="Disordered" evidence="14">
    <location>
        <begin position="650"/>
        <end position="670"/>
    </location>
</feature>
<keyword evidence="7" id="KW-0067">ATP-binding</keyword>
<evidence type="ECO:0000256" key="6">
    <source>
        <dbReference type="ARBA" id="ARBA00022806"/>
    </source>
</evidence>
<feature type="domain" description="Helicase C-terminal" evidence="17">
    <location>
        <begin position="499"/>
        <end position="646"/>
    </location>
</feature>
<dbReference type="AlphaFoldDB" id="A0A7C1JM17"/>
<dbReference type="SUPFAM" id="SSF48452">
    <property type="entry name" value="TPR-like"/>
    <property type="match status" value="1"/>
</dbReference>
<dbReference type="EMBL" id="DSMG01000165">
    <property type="protein sequence ID" value="HDX32966.1"/>
    <property type="molecule type" value="Genomic_DNA"/>
</dbReference>
<dbReference type="GO" id="GO:0005737">
    <property type="term" value="C:cytoplasm"/>
    <property type="evidence" value="ECO:0007669"/>
    <property type="project" value="TreeGrafter"/>
</dbReference>
<protein>
    <recommendedName>
        <fullName evidence="12">ATP-dependent DNA helicase RecQ</fullName>
        <ecNumber evidence="11">5.6.2.4</ecNumber>
    </recommendedName>
    <alternativeName>
        <fullName evidence="13">DNA 3'-5' helicase RecQ</fullName>
    </alternativeName>
</protein>
<keyword evidence="5 18" id="KW-0378">Hydrolase</keyword>
<evidence type="ECO:0000256" key="5">
    <source>
        <dbReference type="ARBA" id="ARBA00022801"/>
    </source>
</evidence>
<dbReference type="PROSITE" id="PS50967">
    <property type="entry name" value="HRDC"/>
    <property type="match status" value="2"/>
</dbReference>
<keyword evidence="6 18" id="KW-0347">Helicase</keyword>
<evidence type="ECO:0000256" key="14">
    <source>
        <dbReference type="SAM" id="MobiDB-lite"/>
    </source>
</evidence>
<dbReference type="InterPro" id="IPR001650">
    <property type="entry name" value="Helicase_C-like"/>
</dbReference>
<proteinExistence type="inferred from homology"/>
<dbReference type="Gene3D" id="3.40.50.300">
    <property type="entry name" value="P-loop containing nucleotide triphosphate hydrolases"/>
    <property type="match status" value="2"/>
</dbReference>
<dbReference type="SMART" id="SM00490">
    <property type="entry name" value="HELICc"/>
    <property type="match status" value="1"/>
</dbReference>
<dbReference type="PANTHER" id="PTHR13710:SF105">
    <property type="entry name" value="ATP-DEPENDENT DNA HELICASE Q1"/>
    <property type="match status" value="1"/>
</dbReference>
<evidence type="ECO:0000256" key="7">
    <source>
        <dbReference type="ARBA" id="ARBA00022840"/>
    </source>
</evidence>
<sequence length="1189" mass="132881">MADPEIRITAHYSLASETLVRLPSELCDRLLVYLQRWGEPSEQIKAAEQLLSVNGVRLPLLDYLARAYLAAGQAEKALTLIEQRQRRNTTFTSQALEATALLRIGRCDAACHVAQELARTHPTNPIAILSAAKTLLESGDGELALTLVETYRQHKPYDPAALLMTAHIALALGRRDLAEAQLQRLGSGVPVGMEVEQLIQLEQLATQMGKLETANAARLELQRRHQQDLATLQQLLSPFVEGADLLTKDPHAFYEHYTGLDAVQLTPEERRHIQLQAIRHFGFEQLRKGQAETIALALLRKQSVLMVMPTGGGKSLCYQLPALLSPHATLVISPLIALMKDQVEGLPRAARPLAVFINSTLSDAEAAERMEGIVQGKYKLIYAAPERLRQRAFLHALRRTGVDLFVVDEAHCVSMWGHDFRPDYLFIRKARRELGAPRALAMTATAPPRIRDEIIEMLMDTEEDPQGDTPPTRPYVIALDIFRPNLHLSALQFQNEEEKLSALVNYVCNTEGSGIVYVNTRSRAEAIAAALQRAGVRAEAYHAGLAAREPVQDRFMRNQTRVVVATIAFGMGIDKPDIRFIVHFHPSRSLEAYYQEVGRAGRDGQLSQGILFYSNNDWANLRRWARAEQYTVDFLRRVYAAIAAQLDGQTSTAPAEAAERHSDEAPASDQRTLSGFVDLRRLQQVLDSDETTLRVAVSMLERADLLRRGFDLPREVTISVPKRFNRLALEERALARLFKGLQLGPEQSATFALSDIARFMGWRLEEAEARLLEWQDRGVFTLRFARRTMFIELPPEPEDLNQRLDRLLAQSEAVAMRRIDDMIGYATTETCRHGYISAYFGSPPRTRCSVCDNCTGIRPTIKLPERVEHLTPDDVDIEPMIIDCLMSLPRPVGRSGLARILAGSLRAPFKPDQARHYGALKALGEAAALAYIDDLIEQNRLRQYNRQDYPVLAPTLRGRIEAEAWLAEHPELANYGEASPTLEEPAQAPGEDAIHYTALQKALWLWRRRVAEQLGQPPYVVMRNELILQIAETRPQTLEELAALPGMGAQRLQHYGETILDLVKLNPPQPGDEERLAAQRQAARQNIAASSLNASEKPSGVAAAQMQKQIYTRLQELRQKLAVQARVRPYQIAGDPLLKTIAQQAPATLEELNAIPGFRTSGLAQEAVQILTMIEAIRMNLQSKGGFTA</sequence>
<comment type="catalytic activity">
    <reaction evidence="10">
        <text>Couples ATP hydrolysis with the unwinding of duplex DNA by translocating in the 3'-5' direction.</text>
        <dbReference type="EC" id="5.6.2.4"/>
    </reaction>
</comment>
<evidence type="ECO:0000256" key="13">
    <source>
        <dbReference type="ARBA" id="ARBA00044550"/>
    </source>
</evidence>
<dbReference type="GO" id="GO:0043138">
    <property type="term" value="F:3'-5' DNA helicase activity"/>
    <property type="evidence" value="ECO:0007669"/>
    <property type="project" value="UniProtKB-EC"/>
</dbReference>
<dbReference type="SUPFAM" id="SSF52540">
    <property type="entry name" value="P-loop containing nucleoside triphosphate hydrolases"/>
    <property type="match status" value="1"/>
</dbReference>
<dbReference type="InterPro" id="IPR044876">
    <property type="entry name" value="HRDC_dom_sf"/>
</dbReference>
<dbReference type="SMART" id="SM00341">
    <property type="entry name" value="HRDC"/>
    <property type="match status" value="2"/>
</dbReference>
<feature type="domain" description="Helicase ATP-binding" evidence="16">
    <location>
        <begin position="295"/>
        <end position="464"/>
    </location>
</feature>
<evidence type="ECO:0000256" key="1">
    <source>
        <dbReference type="ARBA" id="ARBA00001946"/>
    </source>
</evidence>
<evidence type="ECO:0000256" key="2">
    <source>
        <dbReference type="ARBA" id="ARBA00005446"/>
    </source>
</evidence>
<dbReference type="GO" id="GO:0016787">
    <property type="term" value="F:hydrolase activity"/>
    <property type="evidence" value="ECO:0007669"/>
    <property type="project" value="UniProtKB-KW"/>
</dbReference>
<reference evidence="18" key="1">
    <citation type="journal article" date="2020" name="mSystems">
        <title>Genome- and Community-Level Interaction Insights into Carbon Utilization and Element Cycling Functions of Hydrothermarchaeota in Hydrothermal Sediment.</title>
        <authorList>
            <person name="Zhou Z."/>
            <person name="Liu Y."/>
            <person name="Xu W."/>
            <person name="Pan J."/>
            <person name="Luo Z.H."/>
            <person name="Li M."/>
        </authorList>
    </citation>
    <scope>NUCLEOTIDE SEQUENCE [LARGE SCALE GENOMIC DNA]</scope>
    <source>
        <strain evidence="18">SpSt-289</strain>
    </source>
</reference>
<evidence type="ECO:0000259" key="15">
    <source>
        <dbReference type="PROSITE" id="PS50967"/>
    </source>
</evidence>
<evidence type="ECO:0000259" key="16">
    <source>
        <dbReference type="PROSITE" id="PS51192"/>
    </source>
</evidence>
<dbReference type="InterPro" id="IPR027417">
    <property type="entry name" value="P-loop_NTPase"/>
</dbReference>
<dbReference type="SUPFAM" id="SSF47819">
    <property type="entry name" value="HRDC-like"/>
    <property type="match status" value="2"/>
</dbReference>
<evidence type="ECO:0000256" key="8">
    <source>
        <dbReference type="ARBA" id="ARBA00023125"/>
    </source>
</evidence>
<evidence type="ECO:0000256" key="4">
    <source>
        <dbReference type="ARBA" id="ARBA00022741"/>
    </source>
</evidence>
<evidence type="ECO:0000256" key="9">
    <source>
        <dbReference type="ARBA" id="ARBA00023235"/>
    </source>
</evidence>
<keyword evidence="8" id="KW-0238">DNA-binding</keyword>
<feature type="domain" description="HRDC" evidence="15">
    <location>
        <begin position="1104"/>
        <end position="1184"/>
    </location>
</feature>
<dbReference type="InterPro" id="IPR036388">
    <property type="entry name" value="WH-like_DNA-bd_sf"/>
</dbReference>